<evidence type="ECO:0000313" key="2">
    <source>
        <dbReference type="Proteomes" id="UP001386955"/>
    </source>
</evidence>
<accession>A0AAN9SIF1</accession>
<dbReference type="AlphaFoldDB" id="A0AAN9SIF1"/>
<dbReference type="Proteomes" id="UP001386955">
    <property type="component" value="Unassembled WGS sequence"/>
</dbReference>
<dbReference type="EMBL" id="JAYMYS010000004">
    <property type="protein sequence ID" value="KAK7396471.1"/>
    <property type="molecule type" value="Genomic_DNA"/>
</dbReference>
<keyword evidence="2" id="KW-1185">Reference proteome</keyword>
<sequence length="101" mass="10900">MRRSEVTWRVCFGARILKLKASQEGIGGGGGGGGGGCPFGLGDGTYIKYKWVLCAPPGMSFHSVTSYVNCFFSASYGATTTCYVRRSTRTAVHYFFFAKSI</sequence>
<evidence type="ECO:0000313" key="1">
    <source>
        <dbReference type="EMBL" id="KAK7396471.1"/>
    </source>
</evidence>
<proteinExistence type="predicted"/>
<organism evidence="1 2">
    <name type="scientific">Psophocarpus tetragonolobus</name>
    <name type="common">Winged bean</name>
    <name type="synonym">Dolichos tetragonolobus</name>
    <dbReference type="NCBI Taxonomy" id="3891"/>
    <lineage>
        <taxon>Eukaryota</taxon>
        <taxon>Viridiplantae</taxon>
        <taxon>Streptophyta</taxon>
        <taxon>Embryophyta</taxon>
        <taxon>Tracheophyta</taxon>
        <taxon>Spermatophyta</taxon>
        <taxon>Magnoliopsida</taxon>
        <taxon>eudicotyledons</taxon>
        <taxon>Gunneridae</taxon>
        <taxon>Pentapetalae</taxon>
        <taxon>rosids</taxon>
        <taxon>fabids</taxon>
        <taxon>Fabales</taxon>
        <taxon>Fabaceae</taxon>
        <taxon>Papilionoideae</taxon>
        <taxon>50 kb inversion clade</taxon>
        <taxon>NPAAA clade</taxon>
        <taxon>indigoferoid/millettioid clade</taxon>
        <taxon>Phaseoleae</taxon>
        <taxon>Psophocarpus</taxon>
    </lineage>
</organism>
<name>A0AAN9SIF1_PSOTE</name>
<comment type="caution">
    <text evidence="1">The sequence shown here is derived from an EMBL/GenBank/DDBJ whole genome shotgun (WGS) entry which is preliminary data.</text>
</comment>
<gene>
    <name evidence="1" type="ORF">VNO78_17505</name>
</gene>
<reference evidence="1 2" key="1">
    <citation type="submission" date="2024-01" db="EMBL/GenBank/DDBJ databases">
        <title>The genomes of 5 underutilized Papilionoideae crops provide insights into root nodulation and disease resistanc.</title>
        <authorList>
            <person name="Jiang F."/>
        </authorList>
    </citation>
    <scope>NUCLEOTIDE SEQUENCE [LARGE SCALE GENOMIC DNA]</scope>
    <source>
        <strain evidence="1">DUOXIRENSHENG_FW03</strain>
        <tissue evidence="1">Leaves</tissue>
    </source>
</reference>
<protein>
    <submittedName>
        <fullName evidence="1">Uncharacterized protein</fullName>
    </submittedName>
</protein>